<dbReference type="InterPro" id="IPR002081">
    <property type="entry name" value="Cryptochrome/DNA_photolyase_1"/>
</dbReference>
<feature type="binding site" evidence="4">
    <location>
        <begin position="306"/>
        <end position="313"/>
    </location>
    <ligand>
        <name>FAD</name>
        <dbReference type="ChEBI" id="CHEBI:57692"/>
    </ligand>
</feature>
<dbReference type="Pfam" id="PF03441">
    <property type="entry name" value="FAD_binding_7"/>
    <property type="match status" value="1"/>
</dbReference>
<dbReference type="PANTHER" id="PTHR11455">
    <property type="entry name" value="CRYPTOCHROME"/>
    <property type="match status" value="1"/>
</dbReference>
<dbReference type="GO" id="GO:0003904">
    <property type="term" value="F:deoxyribodipyrimidine photo-lyase activity"/>
    <property type="evidence" value="ECO:0007669"/>
    <property type="project" value="TreeGrafter"/>
</dbReference>
<dbReference type="GO" id="GO:0043153">
    <property type="term" value="P:entrainment of circadian clock by photoperiod"/>
    <property type="evidence" value="ECO:0007669"/>
    <property type="project" value="TreeGrafter"/>
</dbReference>
<dbReference type="SUPFAM" id="SSF48173">
    <property type="entry name" value="Cryptochrome/photolyase FAD-binding domain"/>
    <property type="match status" value="1"/>
</dbReference>
<reference evidence="9" key="1">
    <citation type="journal article" date="2013" name="Proc. Natl. Acad. Sci. U.S.A.">
        <title>Genome structure and metabolic features in the red seaweed Chondrus crispus shed light on evolution of the Archaeplastida.</title>
        <authorList>
            <person name="Collen J."/>
            <person name="Porcel B."/>
            <person name="Carre W."/>
            <person name="Ball S.G."/>
            <person name="Chaparro C."/>
            <person name="Tonon T."/>
            <person name="Barbeyron T."/>
            <person name="Michel G."/>
            <person name="Noel B."/>
            <person name="Valentin K."/>
            <person name="Elias M."/>
            <person name="Artiguenave F."/>
            <person name="Arun A."/>
            <person name="Aury J.M."/>
            <person name="Barbosa-Neto J.F."/>
            <person name="Bothwell J.H."/>
            <person name="Bouget F.Y."/>
            <person name="Brillet L."/>
            <person name="Cabello-Hurtado F."/>
            <person name="Capella-Gutierrez S."/>
            <person name="Charrier B."/>
            <person name="Cladiere L."/>
            <person name="Cock J.M."/>
            <person name="Coelho S.M."/>
            <person name="Colleoni C."/>
            <person name="Czjzek M."/>
            <person name="Da Silva C."/>
            <person name="Delage L."/>
            <person name="Denoeud F."/>
            <person name="Deschamps P."/>
            <person name="Dittami S.M."/>
            <person name="Gabaldon T."/>
            <person name="Gachon C.M."/>
            <person name="Groisillier A."/>
            <person name="Herve C."/>
            <person name="Jabbari K."/>
            <person name="Katinka M."/>
            <person name="Kloareg B."/>
            <person name="Kowalczyk N."/>
            <person name="Labadie K."/>
            <person name="Leblanc C."/>
            <person name="Lopez P.J."/>
            <person name="McLachlan D.H."/>
            <person name="Meslet-Cladiere L."/>
            <person name="Moustafa A."/>
            <person name="Nehr Z."/>
            <person name="Nyvall Collen P."/>
            <person name="Panaud O."/>
            <person name="Partensky F."/>
            <person name="Poulain J."/>
            <person name="Rensing S.A."/>
            <person name="Rousvoal S."/>
            <person name="Samson G."/>
            <person name="Symeonidi A."/>
            <person name="Weissenbach J."/>
            <person name="Zambounis A."/>
            <person name="Wincker P."/>
            <person name="Boyen C."/>
        </authorList>
    </citation>
    <scope>NUCLEOTIDE SEQUENCE [LARGE SCALE GENOMIC DNA]</scope>
    <source>
        <strain evidence="9">cv. Stackhouse</strain>
    </source>
</reference>
<keyword evidence="8" id="KW-0456">Lyase</keyword>
<dbReference type="GO" id="GO:0032922">
    <property type="term" value="P:circadian regulation of gene expression"/>
    <property type="evidence" value="ECO:0007669"/>
    <property type="project" value="TreeGrafter"/>
</dbReference>
<feature type="binding site" evidence="4">
    <location>
        <begin position="407"/>
        <end position="409"/>
    </location>
    <ligand>
        <name>FAD</name>
        <dbReference type="ChEBI" id="CHEBI:57692"/>
    </ligand>
</feature>
<dbReference type="OrthoDB" id="435881at2759"/>
<evidence type="ECO:0000256" key="5">
    <source>
        <dbReference type="PIRSR" id="PIRSR602081-2"/>
    </source>
</evidence>
<protein>
    <submittedName>
        <fullName evidence="8">Cryptochrome/photolyase</fullName>
    </submittedName>
</protein>
<evidence type="ECO:0000256" key="6">
    <source>
        <dbReference type="SAM" id="MobiDB-lite"/>
    </source>
</evidence>
<dbReference type="GO" id="GO:0005634">
    <property type="term" value="C:nucleus"/>
    <property type="evidence" value="ECO:0007669"/>
    <property type="project" value="TreeGrafter"/>
</dbReference>
<evidence type="ECO:0000256" key="3">
    <source>
        <dbReference type="ARBA" id="ARBA00022827"/>
    </source>
</evidence>
<evidence type="ECO:0000313" key="9">
    <source>
        <dbReference type="Proteomes" id="UP000012073"/>
    </source>
</evidence>
<feature type="site" description="Electron transfer via tryptophanyl radical" evidence="5">
    <location>
        <position position="417"/>
    </location>
</feature>
<dbReference type="InterPro" id="IPR014729">
    <property type="entry name" value="Rossmann-like_a/b/a_fold"/>
</dbReference>
<evidence type="ECO:0000256" key="4">
    <source>
        <dbReference type="PIRSR" id="PIRSR602081-1"/>
    </source>
</evidence>
<feature type="region of interest" description="Disordered" evidence="6">
    <location>
        <begin position="501"/>
        <end position="550"/>
    </location>
</feature>
<dbReference type="Gene3D" id="3.40.50.620">
    <property type="entry name" value="HUPs"/>
    <property type="match status" value="1"/>
</dbReference>
<gene>
    <name evidence="8" type="ORF">CHC_T00010314001</name>
</gene>
<dbReference type="AlphaFoldDB" id="R7QKC4"/>
<dbReference type="GO" id="GO:0071949">
    <property type="term" value="F:FAD binding"/>
    <property type="evidence" value="ECO:0007669"/>
    <property type="project" value="TreeGrafter"/>
</dbReference>
<evidence type="ECO:0000256" key="1">
    <source>
        <dbReference type="ARBA" id="ARBA00005862"/>
    </source>
</evidence>
<sequence length="550" mass="63245">MTLPGSVLHWFRRDLRTADNRALNRAISLAKKSNLPLIPVFFLDPEYHNPTACGPLRMRFILESISALQRSLDDKCSSRLRVICARPTDVFPDLVRRWGVKHLVFEYEYAPSERARDEAVVADVEGFDVDVVREHGFTLYNPNVLLQKAKGATAPTTMSSFLSLVDDVGDPENPVEFADGRQVELTSCPDATLKDDDKDGYLLVPKLGDIGYEDCTKQTGWERFRGGEEEGIARMDEFLSREGGKVAARFAKPKTSPAAFVKRETTVLSPYLALGCVSSRVFHARLRDLEENHDVAEMPQTRLWGQLMWREHFWLLAGMVPEFHRMNGNPVCRKINWRTGDEAELRLKTWAEARTGYPWIDALMMQLKTEGFVHHLGRHSLACFLTRGDLWVSWEEGYKVFEHYLVDYDYALNSANWMWLSCSAFFSMYFRVYSPVAFAKKWDKEGAFIKHYLPVLRKLPTKYIHEPWKAPAMVQKMAGCVIGKDYPERMVDHSKASKENIAKMKENYARNEYGAERGERQHMNGESRSSESRDSGDGTSRKTKRRKTRR</sequence>
<dbReference type="Gene3D" id="1.25.40.80">
    <property type="match status" value="1"/>
</dbReference>
<dbReference type="Proteomes" id="UP000012073">
    <property type="component" value="Unassembled WGS sequence"/>
</dbReference>
<organism evidence="8 9">
    <name type="scientific">Chondrus crispus</name>
    <name type="common">Carrageen Irish moss</name>
    <name type="synonym">Polymorpha crispa</name>
    <dbReference type="NCBI Taxonomy" id="2769"/>
    <lineage>
        <taxon>Eukaryota</taxon>
        <taxon>Rhodophyta</taxon>
        <taxon>Florideophyceae</taxon>
        <taxon>Rhodymeniophycidae</taxon>
        <taxon>Gigartinales</taxon>
        <taxon>Gigartinaceae</taxon>
        <taxon>Chondrus</taxon>
    </lineage>
</organism>
<comment type="similarity">
    <text evidence="1">Belongs to the DNA photolyase class-1 family.</text>
</comment>
<keyword evidence="2 4" id="KW-0285">Flavoprotein</keyword>
<feature type="compositionally biased region" description="Basic and acidic residues" evidence="6">
    <location>
        <begin position="501"/>
        <end position="540"/>
    </location>
</feature>
<dbReference type="InterPro" id="IPR006050">
    <property type="entry name" value="DNA_photolyase_N"/>
</dbReference>
<dbReference type="EMBL" id="HG001903">
    <property type="protein sequence ID" value="CDF38223.1"/>
    <property type="molecule type" value="Genomic_DNA"/>
</dbReference>
<proteinExistence type="inferred from homology"/>
<keyword evidence="9" id="KW-1185">Reference proteome</keyword>
<dbReference type="InterPro" id="IPR036134">
    <property type="entry name" value="Crypto/Photolyase_FAD-like_sf"/>
</dbReference>
<keyword evidence="3 4" id="KW-0274">FAD</keyword>
<dbReference type="OMA" id="YTVFTPY"/>
<name>R7QKC4_CHOCR</name>
<accession>R7QKC4</accession>
<dbReference type="PROSITE" id="PS51645">
    <property type="entry name" value="PHR_CRY_ALPHA_BETA"/>
    <property type="match status" value="1"/>
</dbReference>
<dbReference type="GO" id="GO:0003677">
    <property type="term" value="F:DNA binding"/>
    <property type="evidence" value="ECO:0007669"/>
    <property type="project" value="TreeGrafter"/>
</dbReference>
<feature type="binding site" evidence="4">
    <location>
        <begin position="265"/>
        <end position="269"/>
    </location>
    <ligand>
        <name>FAD</name>
        <dbReference type="ChEBI" id="CHEBI:57692"/>
    </ligand>
</feature>
<feature type="domain" description="Photolyase/cryptochrome alpha/beta" evidence="7">
    <location>
        <begin position="5"/>
        <end position="139"/>
    </location>
</feature>
<dbReference type="Gene3D" id="1.10.579.10">
    <property type="entry name" value="DNA Cyclobutane Dipyrimidine Photolyase, subunit A, domain 3"/>
    <property type="match status" value="1"/>
</dbReference>
<evidence type="ECO:0000256" key="2">
    <source>
        <dbReference type="ARBA" id="ARBA00022630"/>
    </source>
</evidence>
<feature type="site" description="Electron transfer via tryptophanyl radical" evidence="5">
    <location>
        <position position="394"/>
    </location>
</feature>
<evidence type="ECO:0000259" key="7">
    <source>
        <dbReference type="PROSITE" id="PS51645"/>
    </source>
</evidence>
<evidence type="ECO:0000313" key="8">
    <source>
        <dbReference type="EMBL" id="CDF38223.1"/>
    </source>
</evidence>
<dbReference type="SUPFAM" id="SSF52425">
    <property type="entry name" value="Cryptochrome/photolyase, N-terminal domain"/>
    <property type="match status" value="1"/>
</dbReference>
<feature type="site" description="Electron transfer via tryptophanyl radical" evidence="5">
    <location>
        <position position="337"/>
    </location>
</feature>
<dbReference type="RefSeq" id="XP_005718107.1">
    <property type="nucleotide sequence ID" value="XM_005718050.1"/>
</dbReference>
<dbReference type="InterPro" id="IPR005101">
    <property type="entry name" value="Cryptochr/Photolyase_FAD-bd"/>
</dbReference>
<dbReference type="InterPro" id="IPR036155">
    <property type="entry name" value="Crypto/Photolyase_N_sf"/>
</dbReference>
<dbReference type="PANTHER" id="PTHR11455:SF9">
    <property type="entry name" value="CRYPTOCHROME CIRCADIAN CLOCK 5 ISOFORM X1"/>
    <property type="match status" value="1"/>
</dbReference>
<dbReference type="KEGG" id="ccp:CHC_T00010314001"/>
<dbReference type="Pfam" id="PF00875">
    <property type="entry name" value="DNA_photolyase"/>
    <property type="match status" value="1"/>
</dbReference>
<dbReference type="Gramene" id="CDF38223">
    <property type="protein sequence ID" value="CDF38223"/>
    <property type="gene ID" value="CHC_T00010314001"/>
</dbReference>
<comment type="cofactor">
    <cofactor evidence="4">
        <name>FAD</name>
        <dbReference type="ChEBI" id="CHEBI:57692"/>
    </cofactor>
    <text evidence="4">Binds 1 FAD per subunit.</text>
</comment>
<dbReference type="GeneID" id="17325824"/>
<dbReference type="GO" id="GO:0005737">
    <property type="term" value="C:cytoplasm"/>
    <property type="evidence" value="ECO:0007669"/>
    <property type="project" value="TreeGrafter"/>
</dbReference>
<feature type="compositionally biased region" description="Basic residues" evidence="6">
    <location>
        <begin position="541"/>
        <end position="550"/>
    </location>
</feature>